<evidence type="ECO:0000256" key="14">
    <source>
        <dbReference type="PIRSR" id="PIRSR000108-4"/>
    </source>
</evidence>
<comment type="cofactor">
    <cofactor evidence="10 13">
        <name>Mg(2+)</name>
        <dbReference type="ChEBI" id="CHEBI:18420"/>
    </cofactor>
    <cofactor evidence="10 13">
        <name>Mn(2+)</name>
        <dbReference type="ChEBI" id="CHEBI:29035"/>
    </cofactor>
    <text evidence="10 13">Binds 1 Mg(2+) or Mn(2+) ion per subunit.</text>
</comment>
<feature type="binding site" evidence="14">
    <location>
        <begin position="308"/>
        <end position="313"/>
    </location>
    <ligand>
        <name>NADP(+)</name>
        <dbReference type="ChEBI" id="CHEBI:58349"/>
    </ligand>
</feature>
<dbReference type="GO" id="GO:0006097">
    <property type="term" value="P:glyoxylate cycle"/>
    <property type="evidence" value="ECO:0007669"/>
    <property type="project" value="UniProtKB-KW"/>
</dbReference>
<dbReference type="InterPro" id="IPR004790">
    <property type="entry name" value="Isocitrate_DH_NADP"/>
</dbReference>
<dbReference type="Pfam" id="PF00180">
    <property type="entry name" value="Iso_dh"/>
    <property type="match status" value="1"/>
</dbReference>
<dbReference type="InterPro" id="IPR024084">
    <property type="entry name" value="IsoPropMal-DH-like_dom"/>
</dbReference>
<feature type="domain" description="Isopropylmalate dehydrogenase-like" evidence="15">
    <location>
        <begin position="9"/>
        <end position="394"/>
    </location>
</feature>
<gene>
    <name evidence="16" type="ORF">GXX48_12185</name>
</gene>
<keyword evidence="3" id="KW-0329">Glyoxylate bypass</keyword>
<dbReference type="FunFam" id="3.40.718.10:FF:000002">
    <property type="entry name" value="Isocitrate dehydrogenase [NADP]"/>
    <property type="match status" value="1"/>
</dbReference>
<dbReference type="NCBIfam" id="TIGR00127">
    <property type="entry name" value="nadp_idh_euk"/>
    <property type="match status" value="1"/>
</dbReference>
<keyword evidence="9 10" id="KW-0464">Manganese</keyword>
<dbReference type="GO" id="GO:0000287">
    <property type="term" value="F:magnesium ion binding"/>
    <property type="evidence" value="ECO:0007669"/>
    <property type="project" value="InterPro"/>
</dbReference>
<dbReference type="Gene3D" id="3.40.718.10">
    <property type="entry name" value="Isopropylmalate Dehydrogenase"/>
    <property type="match status" value="1"/>
</dbReference>
<dbReference type="InterPro" id="IPR019818">
    <property type="entry name" value="IsoCit/isopropylmalate_DH_CS"/>
</dbReference>
<dbReference type="GO" id="GO:0006099">
    <property type="term" value="P:tricarboxylic acid cycle"/>
    <property type="evidence" value="ECO:0007669"/>
    <property type="project" value="UniProtKB-KW"/>
</dbReference>
<evidence type="ECO:0000256" key="5">
    <source>
        <dbReference type="ARBA" id="ARBA00022723"/>
    </source>
</evidence>
<evidence type="ECO:0000256" key="2">
    <source>
        <dbReference type="ARBA" id="ARBA00007769"/>
    </source>
</evidence>
<evidence type="ECO:0000256" key="11">
    <source>
        <dbReference type="PIRSR" id="PIRSR000108-1"/>
    </source>
</evidence>
<evidence type="ECO:0000256" key="4">
    <source>
        <dbReference type="ARBA" id="ARBA00022532"/>
    </source>
</evidence>
<dbReference type="EMBL" id="DUMN01000352">
    <property type="protein sequence ID" value="HHV68386.1"/>
    <property type="molecule type" value="Genomic_DNA"/>
</dbReference>
<feature type="binding site" evidence="13">
    <location>
        <position position="250"/>
    </location>
    <ligand>
        <name>Mn(2+)</name>
        <dbReference type="ChEBI" id="CHEBI:29035"/>
    </ligand>
</feature>
<feature type="site" description="Critical for catalysis" evidence="11">
    <location>
        <position position="210"/>
    </location>
</feature>
<dbReference type="PANTHER" id="PTHR11822:SF21">
    <property type="entry name" value="ISOCITRATE DEHYDROGENASE [NADP], MITOCHONDRIAL"/>
    <property type="match status" value="1"/>
</dbReference>
<evidence type="ECO:0000256" key="12">
    <source>
        <dbReference type="PIRSR" id="PIRSR000108-2"/>
    </source>
</evidence>
<comment type="caution">
    <text evidence="16">The sequence shown here is derived from an EMBL/GenBank/DDBJ whole genome shotgun (WGS) entry which is preliminary data.</text>
</comment>
<comment type="catalytic activity">
    <reaction evidence="10">
        <text>D-threo-isocitrate + NADP(+) = 2-oxoglutarate + CO2 + NADPH</text>
        <dbReference type="Rhea" id="RHEA:19629"/>
        <dbReference type="ChEBI" id="CHEBI:15562"/>
        <dbReference type="ChEBI" id="CHEBI:16526"/>
        <dbReference type="ChEBI" id="CHEBI:16810"/>
        <dbReference type="ChEBI" id="CHEBI:57783"/>
        <dbReference type="ChEBI" id="CHEBI:58349"/>
        <dbReference type="EC" id="1.1.1.42"/>
    </reaction>
</comment>
<evidence type="ECO:0000256" key="6">
    <source>
        <dbReference type="ARBA" id="ARBA00022842"/>
    </source>
</evidence>
<evidence type="ECO:0000256" key="7">
    <source>
        <dbReference type="ARBA" id="ARBA00022857"/>
    </source>
</evidence>
<evidence type="ECO:0000256" key="1">
    <source>
        <dbReference type="ARBA" id="ARBA00001936"/>
    </source>
</evidence>
<feature type="binding site" evidence="14">
    <location>
        <begin position="75"/>
        <end position="77"/>
    </location>
    <ligand>
        <name>NADP(+)</name>
        <dbReference type="ChEBI" id="CHEBI:58349"/>
    </ligand>
</feature>
<dbReference type="NCBIfam" id="NF006156">
    <property type="entry name" value="PRK08299.1"/>
    <property type="match status" value="1"/>
</dbReference>
<evidence type="ECO:0000256" key="10">
    <source>
        <dbReference type="PIRNR" id="PIRNR000108"/>
    </source>
</evidence>
<dbReference type="GO" id="GO:0004450">
    <property type="term" value="F:isocitrate dehydrogenase (NADP+) activity"/>
    <property type="evidence" value="ECO:0007669"/>
    <property type="project" value="UniProtKB-UniRule"/>
</dbReference>
<evidence type="ECO:0000313" key="16">
    <source>
        <dbReference type="EMBL" id="HHV68386.1"/>
    </source>
</evidence>
<dbReference type="PIRSF" id="PIRSF000108">
    <property type="entry name" value="IDH_NADP"/>
    <property type="match status" value="1"/>
</dbReference>
<feature type="site" description="Critical for catalysis" evidence="11">
    <location>
        <position position="139"/>
    </location>
</feature>
<evidence type="ECO:0000256" key="9">
    <source>
        <dbReference type="ARBA" id="ARBA00023211"/>
    </source>
</evidence>
<dbReference type="SUPFAM" id="SSF53659">
    <property type="entry name" value="Isocitrate/Isopropylmalate dehydrogenase-like"/>
    <property type="match status" value="1"/>
</dbReference>
<feature type="binding site" evidence="12">
    <location>
        <begin position="94"/>
        <end position="100"/>
    </location>
    <ligand>
        <name>D-threo-isocitrate</name>
        <dbReference type="ChEBI" id="CHEBI:15562"/>
    </ligand>
</feature>
<organism evidence="16 17">
    <name type="scientific">Brucella intermedia</name>
    <dbReference type="NCBI Taxonomy" id="94625"/>
    <lineage>
        <taxon>Bacteria</taxon>
        <taxon>Pseudomonadati</taxon>
        <taxon>Pseudomonadota</taxon>
        <taxon>Alphaproteobacteria</taxon>
        <taxon>Hyphomicrobiales</taxon>
        <taxon>Brucellaceae</taxon>
        <taxon>Brucella/Ochrobactrum group</taxon>
        <taxon>Brucella</taxon>
    </lineage>
</organism>
<feature type="binding site" evidence="14">
    <location>
        <position position="326"/>
    </location>
    <ligand>
        <name>NADP(+)</name>
        <dbReference type="ChEBI" id="CHEBI:58349"/>
    </ligand>
</feature>
<dbReference type="EC" id="1.1.1.42" evidence="10"/>
<dbReference type="PROSITE" id="PS00470">
    <property type="entry name" value="IDH_IMDH"/>
    <property type="match status" value="1"/>
</dbReference>
<comment type="similarity">
    <text evidence="2 10">Belongs to the isocitrate and isopropylmalate dehydrogenases family.</text>
</comment>
<dbReference type="AlphaFoldDB" id="A0A7V6PCG4"/>
<dbReference type="GO" id="GO:0006102">
    <property type="term" value="P:isocitrate metabolic process"/>
    <property type="evidence" value="ECO:0007669"/>
    <property type="project" value="UniProtKB-UniRule"/>
</dbReference>
<protein>
    <recommendedName>
        <fullName evidence="10">Isocitrate dehydrogenase [NADP]</fullName>
        <ecNumber evidence="10">1.1.1.42</ecNumber>
    </recommendedName>
</protein>
<dbReference type="GO" id="GO:0051287">
    <property type="term" value="F:NAD binding"/>
    <property type="evidence" value="ECO:0007669"/>
    <property type="project" value="InterPro"/>
</dbReference>
<keyword evidence="6 10" id="KW-0460">Magnesium</keyword>
<evidence type="ECO:0000256" key="8">
    <source>
        <dbReference type="ARBA" id="ARBA00023002"/>
    </source>
</evidence>
<evidence type="ECO:0000256" key="13">
    <source>
        <dbReference type="PIRSR" id="PIRSR000108-3"/>
    </source>
</evidence>
<feature type="binding site" evidence="14">
    <location>
        <position position="258"/>
    </location>
    <ligand>
        <name>NADP(+)</name>
        <dbReference type="ChEBI" id="CHEBI:58349"/>
    </ligand>
</feature>
<dbReference type="RefSeq" id="WP_100650243.1">
    <property type="nucleotide sequence ID" value="NZ_CP122438.1"/>
</dbReference>
<sequence>MAKIKVANPVVELDGDEMTRIIWQFIKDKLIHPYLDIDLKYYDLSVENRDATNDQVTIDAANAIKEHGVGVKCATITPDEARVEEFKLKKMWKSPNGTIRNILGGVIFREPIICKNVPRLVPGWTQPIIVGRHAFGDQYRATDFKFPGKGTLTIKFVGEDGETIEHEVYQAPSAGVALAMYNLDESIREFARASFNYGLQRGYPVYLSTKNTILKAYDGRFKDIFQEVFDAEFKSKFEEKKIWYEHRLIDDMVASALKWSGGYVWACKNYDGDVQSDIVAQGFGSLGLMTSVLMTPDGKTVEAEAAHGTVTRHYRQHQKGEETSTNSIASIFAWTRGLAHRAKLDDNADLKRFADTLEKVCVDTVESGFMTKDLALLIGPDQPWLSTTGFLDKIDENLKKAMAA</sequence>
<dbReference type="SMART" id="SM01329">
    <property type="entry name" value="Iso_dh"/>
    <property type="match status" value="1"/>
</dbReference>
<dbReference type="PANTHER" id="PTHR11822">
    <property type="entry name" value="NADP-SPECIFIC ISOCITRATE DEHYDROGENASE"/>
    <property type="match status" value="1"/>
</dbReference>
<evidence type="ECO:0000313" key="17">
    <source>
        <dbReference type="Proteomes" id="UP000551563"/>
    </source>
</evidence>
<keyword evidence="7 10" id="KW-0521">NADP</keyword>
<feature type="binding site" evidence="12">
    <location>
        <position position="77"/>
    </location>
    <ligand>
        <name>D-threo-isocitrate</name>
        <dbReference type="ChEBI" id="CHEBI:15562"/>
    </ligand>
</feature>
<name>A0A7V6PCG4_9HYPH</name>
<evidence type="ECO:0000256" key="3">
    <source>
        <dbReference type="ARBA" id="ARBA00022435"/>
    </source>
</evidence>
<accession>A0A7V6PCG4</accession>
<keyword evidence="8 10" id="KW-0560">Oxidoreductase</keyword>
<dbReference type="Proteomes" id="UP000551563">
    <property type="component" value="Unassembled WGS sequence"/>
</dbReference>
<proteinExistence type="inferred from homology"/>
<feature type="binding site" evidence="14">
    <location>
        <position position="82"/>
    </location>
    <ligand>
        <name>NADP(+)</name>
        <dbReference type="ChEBI" id="CHEBI:58349"/>
    </ligand>
</feature>
<keyword evidence="5 10" id="KW-0479">Metal-binding</keyword>
<keyword evidence="4 10" id="KW-0816">Tricarboxylic acid cycle</keyword>
<reference evidence="16 17" key="1">
    <citation type="journal article" date="2020" name="Biotechnol. Biofuels">
        <title>New insights from the biogas microbiome by comprehensive genome-resolved metagenomics of nearly 1600 species originating from multiple anaerobic digesters.</title>
        <authorList>
            <person name="Campanaro S."/>
            <person name="Treu L."/>
            <person name="Rodriguez-R L.M."/>
            <person name="Kovalovszki A."/>
            <person name="Ziels R.M."/>
            <person name="Maus I."/>
            <person name="Zhu X."/>
            <person name="Kougias P.G."/>
            <person name="Basile A."/>
            <person name="Luo G."/>
            <person name="Schluter A."/>
            <person name="Konstantinidis K.T."/>
            <person name="Angelidaki I."/>
        </authorList>
    </citation>
    <scope>NUCLEOTIDE SEQUENCE [LARGE SCALE GENOMIC DNA]</scope>
    <source>
        <strain evidence="16">AS04akNAM_66</strain>
    </source>
</reference>
<comment type="cofactor">
    <cofactor evidence="1">
        <name>Mn(2+)</name>
        <dbReference type="ChEBI" id="CHEBI:29035"/>
    </cofactor>
</comment>
<feature type="binding site" evidence="12">
    <location>
        <position position="132"/>
    </location>
    <ligand>
        <name>D-threo-isocitrate</name>
        <dbReference type="ChEBI" id="CHEBI:15562"/>
    </ligand>
</feature>
<feature type="binding site" evidence="13">
    <location>
        <position position="273"/>
    </location>
    <ligand>
        <name>Mn(2+)</name>
        <dbReference type="ChEBI" id="CHEBI:29035"/>
    </ligand>
</feature>
<evidence type="ECO:0000259" key="15">
    <source>
        <dbReference type="SMART" id="SM01329"/>
    </source>
</evidence>
<feature type="binding site" evidence="12">
    <location>
        <position position="109"/>
    </location>
    <ligand>
        <name>D-threo-isocitrate</name>
        <dbReference type="ChEBI" id="CHEBI:15562"/>
    </ligand>
</feature>